<protein>
    <recommendedName>
        <fullName evidence="11">D-Ala-D-Ala dipeptidase</fullName>
    </recommendedName>
</protein>
<accession>A0A2D0AFP0</accession>
<dbReference type="InterPro" id="IPR000755">
    <property type="entry name" value="A_A_dipeptidase"/>
</dbReference>
<evidence type="ECO:0000256" key="1">
    <source>
        <dbReference type="ARBA" id="ARBA00001362"/>
    </source>
</evidence>
<evidence type="ECO:0000256" key="3">
    <source>
        <dbReference type="ARBA" id="ARBA00022723"/>
    </source>
</evidence>
<sequence length="206" mass="22931">MAAEPSAFSITTSAAEYRRYLLGNAEGEMLDVAKLIPGLVLDLRFATAQTLLGRPLYARARALLRRPVAEALQRVQATLSGWGLGLCLYDAYHPYSLTTELMCPPDKLVDPPWSHLPHTRGCAVGVGLIELASQRPLPLPTDFHEYQPATHSGYGQLPAHVLFNRSMLLAAMKQQGFANYPGEWWHYAHQRWADFSPLDISFEELG</sequence>
<dbReference type="GO" id="GO:0046872">
    <property type="term" value="F:metal ion binding"/>
    <property type="evidence" value="ECO:0007669"/>
    <property type="project" value="UniProtKB-KW"/>
</dbReference>
<dbReference type="PANTHER" id="PTHR43126">
    <property type="entry name" value="D-ALANYL-D-ALANINE DIPEPTIDASE"/>
    <property type="match status" value="1"/>
</dbReference>
<keyword evidence="10" id="KW-1185">Reference proteome</keyword>
<organism evidence="9 10">
    <name type="scientific">Hymenobacter amundsenii</name>
    <dbReference type="NCBI Taxonomy" id="2006685"/>
    <lineage>
        <taxon>Bacteria</taxon>
        <taxon>Pseudomonadati</taxon>
        <taxon>Bacteroidota</taxon>
        <taxon>Cytophagia</taxon>
        <taxon>Cytophagales</taxon>
        <taxon>Hymenobacteraceae</taxon>
        <taxon>Hymenobacter</taxon>
    </lineage>
</organism>
<comment type="catalytic activity">
    <reaction evidence="1">
        <text>D-alanyl-D-alanine + H2O = 2 D-alanine</text>
        <dbReference type="Rhea" id="RHEA:20661"/>
        <dbReference type="ChEBI" id="CHEBI:15377"/>
        <dbReference type="ChEBI" id="CHEBI:57416"/>
        <dbReference type="ChEBI" id="CHEBI:57822"/>
        <dbReference type="EC" id="3.4.13.22"/>
    </reaction>
</comment>
<dbReference type="EMBL" id="NIRR01000014">
    <property type="protein sequence ID" value="OWP63186.1"/>
    <property type="molecule type" value="Genomic_DNA"/>
</dbReference>
<evidence type="ECO:0000256" key="2">
    <source>
        <dbReference type="ARBA" id="ARBA00022670"/>
    </source>
</evidence>
<dbReference type="AlphaFoldDB" id="A0A2D0AFP0"/>
<evidence type="ECO:0000256" key="4">
    <source>
        <dbReference type="ARBA" id="ARBA00022801"/>
    </source>
</evidence>
<name>A0A2D0AFP0_9BACT</name>
<evidence type="ECO:0000313" key="10">
    <source>
        <dbReference type="Proteomes" id="UP000197277"/>
    </source>
</evidence>
<keyword evidence="4" id="KW-0378">Hydrolase</keyword>
<proteinExistence type="predicted"/>
<evidence type="ECO:0000256" key="8">
    <source>
        <dbReference type="ARBA" id="ARBA00023316"/>
    </source>
</evidence>
<reference evidence="9 10" key="1">
    <citation type="submission" date="2017-06" db="EMBL/GenBank/DDBJ databases">
        <title>Hymenobacter amundsenii sp. nov. isolated from regoliths in Antarctica.</title>
        <authorList>
            <person name="Sedlacek I."/>
            <person name="Kralova S."/>
            <person name="Pantucek R."/>
            <person name="Svec P."/>
            <person name="Holochova P."/>
            <person name="Stankova E."/>
            <person name="Vrbovska V."/>
            <person name="Busse H.-J."/>
        </authorList>
    </citation>
    <scope>NUCLEOTIDE SEQUENCE [LARGE SCALE GENOMIC DNA]</scope>
    <source>
        <strain evidence="9 10">CCM 8682</strain>
    </source>
</reference>
<dbReference type="GO" id="GO:0071555">
    <property type="term" value="P:cell wall organization"/>
    <property type="evidence" value="ECO:0007669"/>
    <property type="project" value="UniProtKB-KW"/>
</dbReference>
<evidence type="ECO:0008006" key="11">
    <source>
        <dbReference type="Google" id="ProtNLM"/>
    </source>
</evidence>
<evidence type="ECO:0000256" key="6">
    <source>
        <dbReference type="ARBA" id="ARBA00022997"/>
    </source>
</evidence>
<dbReference type="Pfam" id="PF01427">
    <property type="entry name" value="Peptidase_M15"/>
    <property type="match status" value="1"/>
</dbReference>
<evidence type="ECO:0000256" key="5">
    <source>
        <dbReference type="ARBA" id="ARBA00022833"/>
    </source>
</evidence>
<keyword evidence="7" id="KW-0482">Metalloprotease</keyword>
<dbReference type="RefSeq" id="WP_088464323.1">
    <property type="nucleotide sequence ID" value="NZ_NIRR01000014.1"/>
</dbReference>
<evidence type="ECO:0000256" key="7">
    <source>
        <dbReference type="ARBA" id="ARBA00023049"/>
    </source>
</evidence>
<keyword evidence="8" id="KW-0961">Cell wall biogenesis/degradation</keyword>
<dbReference type="OrthoDB" id="9801430at2"/>
<keyword evidence="2" id="KW-0645">Protease</keyword>
<evidence type="ECO:0000313" key="9">
    <source>
        <dbReference type="EMBL" id="OWP63186.1"/>
    </source>
</evidence>
<keyword evidence="3" id="KW-0479">Metal-binding</keyword>
<comment type="caution">
    <text evidence="9">The sequence shown here is derived from an EMBL/GenBank/DDBJ whole genome shotgun (WGS) entry which is preliminary data.</text>
</comment>
<dbReference type="GO" id="GO:0160237">
    <property type="term" value="F:D-Ala-D-Ala dipeptidase activity"/>
    <property type="evidence" value="ECO:0007669"/>
    <property type="project" value="UniProtKB-EC"/>
</dbReference>
<keyword evidence="5" id="KW-0862">Zinc</keyword>
<dbReference type="Proteomes" id="UP000197277">
    <property type="component" value="Unassembled WGS sequence"/>
</dbReference>
<dbReference type="Gene3D" id="3.30.1380.10">
    <property type="match status" value="1"/>
</dbReference>
<dbReference type="InterPro" id="IPR009045">
    <property type="entry name" value="Zn_M74/Hedgehog-like"/>
</dbReference>
<gene>
    <name evidence="9" type="ORF">CDA63_10035</name>
</gene>
<dbReference type="SUPFAM" id="SSF55166">
    <property type="entry name" value="Hedgehog/DD-peptidase"/>
    <property type="match status" value="1"/>
</dbReference>
<keyword evidence="6" id="KW-0224">Dipeptidase</keyword>
<dbReference type="GO" id="GO:0008237">
    <property type="term" value="F:metallopeptidase activity"/>
    <property type="evidence" value="ECO:0007669"/>
    <property type="project" value="UniProtKB-KW"/>
</dbReference>
<dbReference type="PANTHER" id="PTHR43126:SF1">
    <property type="entry name" value="D-ALANYL-D-ALANINE DIPEPTIDASE"/>
    <property type="match status" value="1"/>
</dbReference>
<dbReference type="GO" id="GO:0006508">
    <property type="term" value="P:proteolysis"/>
    <property type="evidence" value="ECO:0007669"/>
    <property type="project" value="UniProtKB-KW"/>
</dbReference>